<dbReference type="AlphaFoldDB" id="A0A1X2H696"/>
<evidence type="ECO:0000313" key="3">
    <source>
        <dbReference type="Proteomes" id="UP000242180"/>
    </source>
</evidence>
<feature type="transmembrane region" description="Helical" evidence="1">
    <location>
        <begin position="40"/>
        <end position="60"/>
    </location>
</feature>
<keyword evidence="3" id="KW-1185">Reference proteome</keyword>
<keyword evidence="1" id="KW-0472">Membrane</keyword>
<evidence type="ECO:0000256" key="1">
    <source>
        <dbReference type="SAM" id="Phobius"/>
    </source>
</evidence>
<name>A0A1X2H696_SYNRA</name>
<sequence length="81" mass="9384">MPRGAHRRTTRDGWIGRLDEGHMILGEFPCVSVMYRNRNYASLDLLPFFFFWLNPIMLLLSRGGNLRKCKNGARGQLISLM</sequence>
<keyword evidence="1" id="KW-0812">Transmembrane</keyword>
<reference evidence="2 3" key="1">
    <citation type="submission" date="2016-07" db="EMBL/GenBank/DDBJ databases">
        <title>Pervasive Adenine N6-methylation of Active Genes in Fungi.</title>
        <authorList>
            <consortium name="DOE Joint Genome Institute"/>
            <person name="Mondo S.J."/>
            <person name="Dannebaum R.O."/>
            <person name="Kuo R.C."/>
            <person name="Labutti K."/>
            <person name="Haridas S."/>
            <person name="Kuo A."/>
            <person name="Salamov A."/>
            <person name="Ahrendt S.R."/>
            <person name="Lipzen A."/>
            <person name="Sullivan W."/>
            <person name="Andreopoulos W.B."/>
            <person name="Clum A."/>
            <person name="Lindquist E."/>
            <person name="Daum C."/>
            <person name="Ramamoorthy G.K."/>
            <person name="Gryganskyi A."/>
            <person name="Culley D."/>
            <person name="Magnuson J.K."/>
            <person name="James T.Y."/>
            <person name="O'Malley M.A."/>
            <person name="Stajich J.E."/>
            <person name="Spatafora J.W."/>
            <person name="Visel A."/>
            <person name="Grigoriev I.V."/>
        </authorList>
    </citation>
    <scope>NUCLEOTIDE SEQUENCE [LARGE SCALE GENOMIC DNA]</scope>
    <source>
        <strain evidence="2 3">NRRL 2496</strain>
    </source>
</reference>
<gene>
    <name evidence="2" type="ORF">BCR43DRAFT_352341</name>
</gene>
<evidence type="ECO:0000313" key="2">
    <source>
        <dbReference type="EMBL" id="ORY94008.1"/>
    </source>
</evidence>
<comment type="caution">
    <text evidence="2">The sequence shown here is derived from an EMBL/GenBank/DDBJ whole genome shotgun (WGS) entry which is preliminary data.</text>
</comment>
<proteinExistence type="predicted"/>
<protein>
    <submittedName>
        <fullName evidence="2">Uncharacterized protein</fullName>
    </submittedName>
</protein>
<dbReference type="InParanoid" id="A0A1X2H696"/>
<dbReference type="EMBL" id="MCGN01000008">
    <property type="protein sequence ID" value="ORY94008.1"/>
    <property type="molecule type" value="Genomic_DNA"/>
</dbReference>
<organism evidence="2 3">
    <name type="scientific">Syncephalastrum racemosum</name>
    <name type="common">Filamentous fungus</name>
    <dbReference type="NCBI Taxonomy" id="13706"/>
    <lineage>
        <taxon>Eukaryota</taxon>
        <taxon>Fungi</taxon>
        <taxon>Fungi incertae sedis</taxon>
        <taxon>Mucoromycota</taxon>
        <taxon>Mucoromycotina</taxon>
        <taxon>Mucoromycetes</taxon>
        <taxon>Mucorales</taxon>
        <taxon>Syncephalastraceae</taxon>
        <taxon>Syncephalastrum</taxon>
    </lineage>
</organism>
<accession>A0A1X2H696</accession>
<keyword evidence="1" id="KW-1133">Transmembrane helix</keyword>
<dbReference type="Proteomes" id="UP000242180">
    <property type="component" value="Unassembled WGS sequence"/>
</dbReference>